<dbReference type="EMBL" id="MDHN01000014">
    <property type="protein sequence ID" value="OFC71475.1"/>
    <property type="molecule type" value="Genomic_DNA"/>
</dbReference>
<keyword evidence="1" id="KW-0808">Transferase</keyword>
<dbReference type="PANTHER" id="PTHR37426">
    <property type="entry name" value="RIBOSOMAL RNA LARGE SUBUNIT METHYLTRANSFERASE J"/>
    <property type="match status" value="1"/>
</dbReference>
<name>A0A1E7ZD78_9ALTE</name>
<feature type="binding site" evidence="1">
    <location>
        <begin position="142"/>
        <end position="143"/>
    </location>
    <ligand>
        <name>S-adenosyl-L-methionine</name>
        <dbReference type="ChEBI" id="CHEBI:59789"/>
    </ligand>
</feature>
<sequence>MLSYKHAFHAGNHADVIKHMCWLGVINYLKKKEKPFTLFDTHSGAGCYPLNSEQTQKNREYESGIDPLANVQPNAELLKMYLDAMDFYWQQQQYPGSPLIATRALRPQDSAHYMELHPNEADILTDVIRGVGMGNAHVHHRDGLEGLIAMTPPNPNRGAVLIDPPYERFDEYREVKEAVTKLFRRWQNAQLVLWYPLLSARADKKSGVSEVMIEALAGMSKTAFSAELHIDKKENDTGMYGSGVLVMNPPWQLDVQLDAALKEVCGHLGPNAISKIRWLKQESDQ</sequence>
<dbReference type="HAMAP" id="MF_00934">
    <property type="entry name" value="23SrRNA_methyltr_J"/>
    <property type="match status" value="1"/>
</dbReference>
<keyword evidence="3" id="KW-1185">Reference proteome</keyword>
<dbReference type="AlphaFoldDB" id="A0A1E7ZD78"/>
<feature type="binding site" evidence="1">
    <location>
        <position position="115"/>
    </location>
    <ligand>
        <name>S-adenosyl-L-methionine</name>
        <dbReference type="ChEBI" id="CHEBI:59789"/>
    </ligand>
</feature>
<dbReference type="GO" id="GO:0003723">
    <property type="term" value="F:RNA binding"/>
    <property type="evidence" value="ECO:0007669"/>
    <property type="project" value="UniProtKB-UniRule"/>
</dbReference>
<feature type="binding site" evidence="1">
    <location>
        <position position="97"/>
    </location>
    <ligand>
        <name>S-adenosyl-L-methionine</name>
        <dbReference type="ChEBI" id="CHEBI:59789"/>
    </ligand>
</feature>
<dbReference type="InterPro" id="IPR029063">
    <property type="entry name" value="SAM-dependent_MTases_sf"/>
</dbReference>
<dbReference type="Pfam" id="PF04378">
    <property type="entry name" value="RsmJ"/>
    <property type="match status" value="1"/>
</dbReference>
<protein>
    <recommendedName>
        <fullName evidence="1">Ribosomal RNA large subunit methyltransferase J</fullName>
        <ecNumber evidence="1">2.1.1.266</ecNumber>
    </recommendedName>
    <alternativeName>
        <fullName evidence="1">23S rRNA (adenine(2030)-N6)-methyltransferase</fullName>
    </alternativeName>
    <alternativeName>
        <fullName evidence="1">23S rRNA m6A2030 methyltransferase</fullName>
    </alternativeName>
</protein>
<proteinExistence type="inferred from homology"/>
<feature type="binding site" evidence="1">
    <location>
        <position position="163"/>
    </location>
    <ligand>
        <name>S-adenosyl-L-methionine</name>
        <dbReference type="ChEBI" id="CHEBI:59789"/>
    </ligand>
</feature>
<dbReference type="SUPFAM" id="SSF53335">
    <property type="entry name" value="S-adenosyl-L-methionine-dependent methyltransferases"/>
    <property type="match status" value="1"/>
</dbReference>
<keyword evidence="1" id="KW-0698">rRNA processing</keyword>
<reference evidence="2 3" key="1">
    <citation type="submission" date="2016-08" db="EMBL/GenBank/DDBJ databases">
        <authorList>
            <person name="Seilhamer J.J."/>
        </authorList>
    </citation>
    <scope>NUCLEOTIDE SEQUENCE [LARGE SCALE GENOMIC DNA]</scope>
    <source>
        <strain evidence="2 3">KCTC 42603</strain>
    </source>
</reference>
<feature type="site" description="Interaction with substrate rRNA" evidence="1">
    <location>
        <position position="4"/>
    </location>
</feature>
<dbReference type="InterPro" id="IPR007473">
    <property type="entry name" value="RlmJ"/>
</dbReference>
<dbReference type="Gene3D" id="3.40.50.150">
    <property type="entry name" value="Vaccinia Virus protein VP39"/>
    <property type="match status" value="1"/>
</dbReference>
<comment type="caution">
    <text evidence="2">The sequence shown here is derived from an EMBL/GenBank/DDBJ whole genome shotgun (WGS) entry which is preliminary data.</text>
</comment>
<keyword evidence="1" id="KW-0694">RNA-binding</keyword>
<feature type="active site" description="Proton acceptor" evidence="1">
    <location>
        <position position="163"/>
    </location>
</feature>
<comment type="similarity">
    <text evidence="1">Belongs to the RlmJ family.</text>
</comment>
<dbReference type="GO" id="GO:0070475">
    <property type="term" value="P:rRNA base methylation"/>
    <property type="evidence" value="ECO:0007669"/>
    <property type="project" value="UniProtKB-UniRule"/>
</dbReference>
<dbReference type="EC" id="2.1.1.266" evidence="1"/>
<dbReference type="GO" id="GO:0036307">
    <property type="term" value="F:23S rRNA (adenine(2030)-N(6))-methyltransferase activity"/>
    <property type="evidence" value="ECO:0007669"/>
    <property type="project" value="UniProtKB-UniRule"/>
</dbReference>
<comment type="subunit">
    <text evidence="1">Monomer.</text>
</comment>
<comment type="function">
    <text evidence="1">Specifically methylates the adenine in position 2030 of 23S rRNA.</text>
</comment>
<feature type="binding site" evidence="1">
    <location>
        <position position="19"/>
    </location>
    <ligand>
        <name>S-adenosyl-L-methionine</name>
        <dbReference type="ChEBI" id="CHEBI:59789"/>
    </ligand>
</feature>
<evidence type="ECO:0000256" key="1">
    <source>
        <dbReference type="HAMAP-Rule" id="MF_00934"/>
    </source>
</evidence>
<gene>
    <name evidence="1" type="primary">rlmJ</name>
    <name evidence="2" type="ORF">BFC18_08180</name>
</gene>
<feature type="binding site" evidence="1">
    <location>
        <position position="42"/>
    </location>
    <ligand>
        <name>S-adenosyl-L-methionine</name>
        <dbReference type="ChEBI" id="CHEBI:59789"/>
    </ligand>
</feature>
<dbReference type="RefSeq" id="WP_070124726.1">
    <property type="nucleotide sequence ID" value="NZ_MDHN01000014.1"/>
</dbReference>
<dbReference type="OrthoDB" id="9791274at2"/>
<dbReference type="STRING" id="1656094.BFC18_08180"/>
<evidence type="ECO:0000313" key="2">
    <source>
        <dbReference type="EMBL" id="OFC71475.1"/>
    </source>
</evidence>
<dbReference type="PANTHER" id="PTHR37426:SF1">
    <property type="entry name" value="RIBOSOMAL RNA LARGE SUBUNIT METHYLTRANSFERASE J"/>
    <property type="match status" value="1"/>
</dbReference>
<keyword evidence="1" id="KW-0949">S-adenosyl-L-methionine</keyword>
<comment type="catalytic activity">
    <reaction evidence="1">
        <text>adenosine(2030) in 23S rRNA + S-adenosyl-L-methionine = N(6)-methyladenosine(2030) in 23S rRNA + S-adenosyl-L-homocysteine + H(+)</text>
        <dbReference type="Rhea" id="RHEA:43736"/>
        <dbReference type="Rhea" id="RHEA-COMP:10668"/>
        <dbReference type="Rhea" id="RHEA-COMP:10669"/>
        <dbReference type="ChEBI" id="CHEBI:15378"/>
        <dbReference type="ChEBI" id="CHEBI:57856"/>
        <dbReference type="ChEBI" id="CHEBI:59789"/>
        <dbReference type="ChEBI" id="CHEBI:74411"/>
        <dbReference type="ChEBI" id="CHEBI:74449"/>
        <dbReference type="EC" id="2.1.1.266"/>
    </reaction>
</comment>
<evidence type="ECO:0000313" key="3">
    <source>
        <dbReference type="Proteomes" id="UP000175691"/>
    </source>
</evidence>
<dbReference type="GO" id="GO:0005829">
    <property type="term" value="C:cytosol"/>
    <property type="evidence" value="ECO:0007669"/>
    <property type="project" value="TreeGrafter"/>
</dbReference>
<keyword evidence="1" id="KW-0489">Methyltransferase</keyword>
<organism evidence="2 3">
    <name type="scientific">Alteromonas confluentis</name>
    <dbReference type="NCBI Taxonomy" id="1656094"/>
    <lineage>
        <taxon>Bacteria</taxon>
        <taxon>Pseudomonadati</taxon>
        <taxon>Pseudomonadota</taxon>
        <taxon>Gammaproteobacteria</taxon>
        <taxon>Alteromonadales</taxon>
        <taxon>Alteromonadaceae</taxon>
        <taxon>Alteromonas/Salinimonas group</taxon>
        <taxon>Alteromonas</taxon>
    </lineage>
</organism>
<accession>A0A1E7ZD78</accession>
<dbReference type="Proteomes" id="UP000175691">
    <property type="component" value="Unassembled WGS sequence"/>
</dbReference>